<comment type="caution">
    <text evidence="1">The sequence shown here is derived from an EMBL/GenBank/DDBJ whole genome shotgun (WGS) entry which is preliminary data.</text>
</comment>
<organism evidence="1 2">
    <name type="scientific">Okeania hirsuta</name>
    <dbReference type="NCBI Taxonomy" id="1458930"/>
    <lineage>
        <taxon>Bacteria</taxon>
        <taxon>Bacillati</taxon>
        <taxon>Cyanobacteriota</taxon>
        <taxon>Cyanophyceae</taxon>
        <taxon>Oscillatoriophycideae</taxon>
        <taxon>Oscillatoriales</taxon>
        <taxon>Microcoleaceae</taxon>
        <taxon>Okeania</taxon>
    </lineage>
</organism>
<evidence type="ECO:0000313" key="1">
    <source>
        <dbReference type="EMBL" id="RQH47531.1"/>
    </source>
</evidence>
<reference evidence="1 2" key="1">
    <citation type="journal article" date="2018" name="ACS Chem. Biol.">
        <title>Ketoreductase domain dysfunction expands chemodiversity: malyngamide biosynthesis in the cyanobacterium Okeania hirsuta.</title>
        <authorList>
            <person name="Moss N.A."/>
            <person name="Leao T."/>
            <person name="Rankin M."/>
            <person name="McCullough T.M."/>
            <person name="Qu P."/>
            <person name="Korobeynikov A."/>
            <person name="Smith J.L."/>
            <person name="Gerwick L."/>
            <person name="Gerwick W.H."/>
        </authorList>
    </citation>
    <scope>NUCLEOTIDE SEQUENCE [LARGE SCALE GENOMIC DNA]</scope>
    <source>
        <strain evidence="1 2">PAB10Feb10-1</strain>
    </source>
</reference>
<dbReference type="RefSeq" id="WP_339379479.1">
    <property type="nucleotide sequence ID" value="NZ_CAWOLW010000268.1"/>
</dbReference>
<proteinExistence type="predicted"/>
<evidence type="ECO:0000313" key="2">
    <source>
        <dbReference type="Proteomes" id="UP000269154"/>
    </source>
</evidence>
<dbReference type="Proteomes" id="UP000269154">
    <property type="component" value="Unassembled WGS sequence"/>
</dbReference>
<gene>
    <name evidence="1" type="ORF">D5R40_08505</name>
</gene>
<sequence>MQRPYRVIIFHGDNIIMLEQVFNLAKQLPVSEQIILIEKMIVELRKNKSSQYSLMPLERLQSEFAKDLAEAGYKSREDIVNLVREVRKEISQ</sequence>
<keyword evidence="2" id="KW-1185">Reference proteome</keyword>
<name>A0A3N6RL55_9CYAN</name>
<accession>A0A3N6RL55</accession>
<dbReference type="AlphaFoldDB" id="A0A3N6RL55"/>
<protein>
    <submittedName>
        <fullName evidence="1">Uncharacterized protein</fullName>
    </submittedName>
</protein>
<dbReference type="EMBL" id="RCBY01000034">
    <property type="protein sequence ID" value="RQH47531.1"/>
    <property type="molecule type" value="Genomic_DNA"/>
</dbReference>